<dbReference type="AlphaFoldDB" id="A0A2H9TMC7"/>
<dbReference type="InterPro" id="IPR029058">
    <property type="entry name" value="AB_hydrolase_fold"/>
</dbReference>
<dbReference type="OrthoDB" id="76987at2759"/>
<dbReference type="Gene3D" id="3.40.50.1820">
    <property type="entry name" value="alpha/beta hydrolase"/>
    <property type="match status" value="1"/>
</dbReference>
<evidence type="ECO:0000313" key="2">
    <source>
        <dbReference type="Proteomes" id="UP000240830"/>
    </source>
</evidence>
<organism evidence="1 2">
    <name type="scientific">Paramicrosporidium saccamoebae</name>
    <dbReference type="NCBI Taxonomy" id="1246581"/>
    <lineage>
        <taxon>Eukaryota</taxon>
        <taxon>Fungi</taxon>
        <taxon>Fungi incertae sedis</taxon>
        <taxon>Cryptomycota</taxon>
        <taxon>Cryptomycota incertae sedis</taxon>
        <taxon>Paramicrosporidium</taxon>
    </lineage>
</organism>
<dbReference type="Proteomes" id="UP000240830">
    <property type="component" value="Unassembled WGS sequence"/>
</dbReference>
<keyword evidence="2" id="KW-1185">Reference proteome</keyword>
<accession>A0A2H9TMC7</accession>
<gene>
    <name evidence="1" type="ORF">PSACC_01249</name>
</gene>
<reference evidence="1 2" key="1">
    <citation type="submission" date="2016-10" db="EMBL/GenBank/DDBJ databases">
        <title>The genome of Paramicrosporidium saccamoebae is the missing link in understanding Cryptomycota and Microsporidia evolution.</title>
        <authorList>
            <person name="Quandt C.A."/>
            <person name="Beaudet D."/>
            <person name="Corsaro D."/>
            <person name="Michel R."/>
            <person name="Corradi N."/>
            <person name="James T."/>
        </authorList>
    </citation>
    <scope>NUCLEOTIDE SEQUENCE [LARGE SCALE GENOMIC DNA]</scope>
    <source>
        <strain evidence="1 2">KSL3</strain>
    </source>
</reference>
<dbReference type="EMBL" id="MTSL01000095">
    <property type="protein sequence ID" value="PJF18928.1"/>
    <property type="molecule type" value="Genomic_DNA"/>
</dbReference>
<name>A0A2H9TMC7_9FUNG</name>
<feature type="non-terminal residue" evidence="1">
    <location>
        <position position="946"/>
    </location>
</feature>
<proteinExistence type="predicted"/>
<sequence length="946" mass="106204">MLPNSNFVSGSRLHSQSRDYSDHSAQYERFWGKVLQRINLGDQDAVWEARQHWKSHPVSFTKGISRTGAETIAATRSTGAPEYTISGSLRPHSSLFYDLNLEEVAHLKPEAYTVFMQFFNSVQLQTVSSKSLEHLVNYYERSPMDPSQAMPVQDIPYNWLTGKFGNRLFTALHINGLLYKLPATTLKRLLSTERFCSLLKAEYIGFVEAPGYPLKFLAPECVAQIRNLDSVALAPEVVRAMNPAAFSKVKADIHPGTILEMSKLQQILFNYNEFRFQEMDRAGRINWQDLISTVDNFKKLPRVFEPYDIAYPIPRVSLTKEIFAALTKHSPAIAGRLLVVIPILPDDILSLCDPEALHNLRAYKCLQPINSGIDVLGVLDYHLNSRQIIANIPSDYCRHLSLDDYVKYTWIRASLSRGCRAKLHFKTNPHAIKQAPELADENYVAELFPNEQNHFTTEEELAVLATAIAWSPCETFPHPSVECSQGLLSVPLDYESPSGEWINVDVYRYVLESSTPKSKVIMLAGGPGGSLFHYLPTTVQVLLDTNGSVAAYHYEHRGKGTQGFPSDHISTRSLYNIISTAPFDMRYLTVENAALDVSLLAKATECDFPTAGIQIGLYGVSYGAALAHHAVQLFPNMFDYAVIAGVPPIPQETDIYNYNGLLLHCQLDQFCRSKIGTVDNFKAVLNRIASNRHLNQCTGYFYEQLKIEEQWTLSRKIRSIGEQLVLSPTDAMSARLLLPIIKSTFDCRHFGVYKRKFDAAMSLKKQSIYEPIPVTTRTEHGGQFDGNHTLLSIVSLDYRLKDIKFNAIKAQEDHLELFPIINCTSIARNAYSHVGECLAGRRISRIKPAVTGKTFFVVAQNLLDLITPLDAGSDLFAKIEAPHKWLVRMDNLQHCYPDAFMANLIKGAALDGSGISSGLQSEIDAIDLPIPNFWELTDLPEIEGIW</sequence>
<dbReference type="SUPFAM" id="SSF53474">
    <property type="entry name" value="alpha/beta-Hydrolases"/>
    <property type="match status" value="1"/>
</dbReference>
<comment type="caution">
    <text evidence="1">The sequence shown here is derived from an EMBL/GenBank/DDBJ whole genome shotgun (WGS) entry which is preliminary data.</text>
</comment>
<evidence type="ECO:0008006" key="3">
    <source>
        <dbReference type="Google" id="ProtNLM"/>
    </source>
</evidence>
<protein>
    <recommendedName>
        <fullName evidence="3">AB hydrolase-1 domain-containing protein</fullName>
    </recommendedName>
</protein>
<evidence type="ECO:0000313" key="1">
    <source>
        <dbReference type="EMBL" id="PJF18928.1"/>
    </source>
</evidence>